<comment type="caution">
    <text evidence="2">The sequence shown here is derived from an EMBL/GenBank/DDBJ whole genome shotgun (WGS) entry which is preliminary data.</text>
</comment>
<sequence>MNDILFPNIPPFTEMFPLDCLQFSRAMANLSSLIIFGAAFIAAVFTGAHAFIRPHLRYRRSELSTPDERIEDSLQ</sequence>
<feature type="transmembrane region" description="Helical" evidence="1">
    <location>
        <begin position="33"/>
        <end position="52"/>
    </location>
</feature>
<evidence type="ECO:0000256" key="1">
    <source>
        <dbReference type="SAM" id="Phobius"/>
    </source>
</evidence>
<name>A0AAQ4ESC5_AMBAM</name>
<keyword evidence="1" id="KW-0812">Transmembrane</keyword>
<proteinExistence type="predicted"/>
<keyword evidence="3" id="KW-1185">Reference proteome</keyword>
<accession>A0AAQ4ESC5</accession>
<evidence type="ECO:0000313" key="2">
    <source>
        <dbReference type="EMBL" id="KAK8777545.1"/>
    </source>
</evidence>
<keyword evidence="1" id="KW-1133">Transmembrane helix</keyword>
<keyword evidence="1" id="KW-0472">Membrane</keyword>
<dbReference type="Proteomes" id="UP001321473">
    <property type="component" value="Unassembled WGS sequence"/>
</dbReference>
<organism evidence="2 3">
    <name type="scientific">Amblyomma americanum</name>
    <name type="common">Lone star tick</name>
    <dbReference type="NCBI Taxonomy" id="6943"/>
    <lineage>
        <taxon>Eukaryota</taxon>
        <taxon>Metazoa</taxon>
        <taxon>Ecdysozoa</taxon>
        <taxon>Arthropoda</taxon>
        <taxon>Chelicerata</taxon>
        <taxon>Arachnida</taxon>
        <taxon>Acari</taxon>
        <taxon>Parasitiformes</taxon>
        <taxon>Ixodida</taxon>
        <taxon>Ixodoidea</taxon>
        <taxon>Ixodidae</taxon>
        <taxon>Amblyomminae</taxon>
        <taxon>Amblyomma</taxon>
    </lineage>
</organism>
<evidence type="ECO:0000313" key="3">
    <source>
        <dbReference type="Proteomes" id="UP001321473"/>
    </source>
</evidence>
<reference evidence="2 3" key="1">
    <citation type="journal article" date="2023" name="Arcadia Sci">
        <title>De novo assembly of a long-read Amblyomma americanum tick genome.</title>
        <authorList>
            <person name="Chou S."/>
            <person name="Poskanzer K.E."/>
            <person name="Rollins M."/>
            <person name="Thuy-Boun P.S."/>
        </authorList>
    </citation>
    <scope>NUCLEOTIDE SEQUENCE [LARGE SCALE GENOMIC DNA]</scope>
    <source>
        <strain evidence="2">F_SG_1</strain>
        <tissue evidence="2">Salivary glands</tissue>
    </source>
</reference>
<protein>
    <submittedName>
        <fullName evidence="2">Uncharacterized protein</fullName>
    </submittedName>
</protein>
<gene>
    <name evidence="2" type="ORF">V5799_029110</name>
</gene>
<dbReference type="EMBL" id="JARKHS020011722">
    <property type="protein sequence ID" value="KAK8777545.1"/>
    <property type="molecule type" value="Genomic_DNA"/>
</dbReference>
<dbReference type="AlphaFoldDB" id="A0AAQ4ESC5"/>